<name>A0A1S1LHL9_9MYCO</name>
<gene>
    <name evidence="1" type="ORF">BKG76_00250</name>
</gene>
<evidence type="ECO:0008006" key="3">
    <source>
        <dbReference type="Google" id="ProtNLM"/>
    </source>
</evidence>
<proteinExistence type="predicted"/>
<accession>A0A1S1LHL9</accession>
<dbReference type="Proteomes" id="UP000179616">
    <property type="component" value="Unassembled WGS sequence"/>
</dbReference>
<comment type="caution">
    <text evidence="1">The sequence shown here is derived from an EMBL/GenBank/DDBJ whole genome shotgun (WGS) entry which is preliminary data.</text>
</comment>
<reference evidence="1 2" key="1">
    <citation type="submission" date="2016-10" db="EMBL/GenBank/DDBJ databases">
        <title>Evaluation of Human, Veterinary and Environmental Mycobacterium chelonae Isolates by Core Genome Phylogenomic Analysis, Targeted Gene Comparison, and Anti-microbial Susceptibility Patterns: A Tale of Mistaken Identities.</title>
        <authorList>
            <person name="Fogelson S.B."/>
            <person name="Camus A.C."/>
            <person name="Lorenz W."/>
            <person name="Vasireddy R."/>
            <person name="Vasireddy S."/>
            <person name="Smith T."/>
            <person name="Brown-Elliott B.A."/>
            <person name="Wallace R.J.Jr."/>
            <person name="Hasan N.A."/>
            <person name="Reischl U."/>
            <person name="Sanchez S."/>
        </authorList>
    </citation>
    <scope>NUCLEOTIDE SEQUENCE [LARGE SCALE GENOMIC DNA]</scope>
    <source>
        <strain evidence="1 2">1559</strain>
    </source>
</reference>
<dbReference type="EMBL" id="MLIK01000003">
    <property type="protein sequence ID" value="OHU31684.1"/>
    <property type="molecule type" value="Genomic_DNA"/>
</dbReference>
<sequence length="266" mass="29093">MDREQLSRYGKVLHVGGGWNADNCYIKYEVPDKANGIKAIDIGSRSADLRTQLGERRDSSSCTYKVDNKFTYPNGMPDLIYIVVTLAKISSADEVSAVCPIAQELANQAVTRTRPGPQRKDSRTVPVDNLAALDPCEPIEALGDRPMVIGNWGMPFECVFQSRGNAQRRGIWNIRLEYTPLNGAPQPKLVKPGLVKIDGVQVKVSEDEFSCEYTAYVGDDQPGSGLDDPVPEQWVTVVSVDAPRVDGSCAAARAVTEKAISLYKQS</sequence>
<dbReference type="STRING" id="948102.BKG76_00250"/>
<evidence type="ECO:0000313" key="1">
    <source>
        <dbReference type="EMBL" id="OHU31684.1"/>
    </source>
</evidence>
<protein>
    <recommendedName>
        <fullName evidence="3">DUF3558 domain-containing protein</fullName>
    </recommendedName>
</protein>
<organism evidence="1 2">
    <name type="scientific">Mycobacteroides franklinii</name>
    <dbReference type="NCBI Taxonomy" id="948102"/>
    <lineage>
        <taxon>Bacteria</taxon>
        <taxon>Bacillati</taxon>
        <taxon>Actinomycetota</taxon>
        <taxon>Actinomycetes</taxon>
        <taxon>Mycobacteriales</taxon>
        <taxon>Mycobacteriaceae</taxon>
        <taxon>Mycobacteroides</taxon>
    </lineage>
</organism>
<evidence type="ECO:0000313" key="2">
    <source>
        <dbReference type="Proteomes" id="UP000179616"/>
    </source>
</evidence>
<dbReference type="AlphaFoldDB" id="A0A1S1LHL9"/>